<protein>
    <submittedName>
        <fullName evidence="1">Uncharacterized protein</fullName>
    </submittedName>
</protein>
<proteinExistence type="predicted"/>
<gene>
    <name evidence="1" type="primary">ORF15477</name>
</gene>
<reference evidence="1" key="1">
    <citation type="submission" date="2014-12" db="EMBL/GenBank/DDBJ databases">
        <title>Insight into the proteome of Arion vulgaris.</title>
        <authorList>
            <person name="Aradska J."/>
            <person name="Bulat T."/>
            <person name="Smidak R."/>
            <person name="Sarate P."/>
            <person name="Gangsoo J."/>
            <person name="Sialana F."/>
            <person name="Bilban M."/>
            <person name="Lubec G."/>
        </authorList>
    </citation>
    <scope>NUCLEOTIDE SEQUENCE</scope>
    <source>
        <tissue evidence="1">Skin</tissue>
    </source>
</reference>
<evidence type="ECO:0000313" key="1">
    <source>
        <dbReference type="EMBL" id="CEK52097.1"/>
    </source>
</evidence>
<dbReference type="AlphaFoldDB" id="A0A0B6Y6Y8"/>
<sequence length="158" mass="17899">SPLGQHGNENFRDDYFKNGGSMSNYSLNNSWVEVYTDNGTTGRDGRHKEHNSKIMALDEFYDTTNHAVEAVHESSHVHPMEQTENNVQALPVYNFTVQPYAMTEVTTSSMTTTNNMGDNLEQMNVIRDTSIPSYSMVVERTSTYTRKVVEETETVTTD</sequence>
<accession>A0A0B6Y6Y8</accession>
<name>A0A0B6Y6Y8_9EUPU</name>
<feature type="non-terminal residue" evidence="1">
    <location>
        <position position="1"/>
    </location>
</feature>
<organism evidence="1">
    <name type="scientific">Arion vulgaris</name>
    <dbReference type="NCBI Taxonomy" id="1028688"/>
    <lineage>
        <taxon>Eukaryota</taxon>
        <taxon>Metazoa</taxon>
        <taxon>Spiralia</taxon>
        <taxon>Lophotrochozoa</taxon>
        <taxon>Mollusca</taxon>
        <taxon>Gastropoda</taxon>
        <taxon>Heterobranchia</taxon>
        <taxon>Euthyneura</taxon>
        <taxon>Panpulmonata</taxon>
        <taxon>Eupulmonata</taxon>
        <taxon>Stylommatophora</taxon>
        <taxon>Helicina</taxon>
        <taxon>Arionoidea</taxon>
        <taxon>Arionidae</taxon>
        <taxon>Arion</taxon>
    </lineage>
</organism>
<dbReference type="EMBL" id="HACG01005232">
    <property type="protein sequence ID" value="CEK52097.1"/>
    <property type="molecule type" value="Transcribed_RNA"/>
</dbReference>